<reference evidence="1 2" key="1">
    <citation type="submission" date="2016-01" db="EMBL/GenBank/DDBJ databases">
        <authorList>
            <person name="Oliw E.H."/>
        </authorList>
    </citation>
    <scope>NUCLEOTIDE SEQUENCE [LARGE SCALE GENOMIC DNA]</scope>
    <source>
        <strain evidence="1">LMG 27134</strain>
    </source>
</reference>
<dbReference type="OrthoDB" id="9135900at2"/>
<organism evidence="1 2">
    <name type="scientific">Caballeronia udeis</name>
    <dbReference type="NCBI Taxonomy" id="1232866"/>
    <lineage>
        <taxon>Bacteria</taxon>
        <taxon>Pseudomonadati</taxon>
        <taxon>Pseudomonadota</taxon>
        <taxon>Betaproteobacteria</taxon>
        <taxon>Burkholderiales</taxon>
        <taxon>Burkholderiaceae</taxon>
        <taxon>Caballeronia</taxon>
    </lineage>
</organism>
<dbReference type="Proteomes" id="UP000054683">
    <property type="component" value="Unassembled WGS sequence"/>
</dbReference>
<accession>A0A158F0C0</accession>
<dbReference type="AlphaFoldDB" id="A0A158F0C0"/>
<evidence type="ECO:0000313" key="1">
    <source>
        <dbReference type="EMBL" id="SAL12450.1"/>
    </source>
</evidence>
<sequence>MLPDHVHVSFGLSKQCADGTDRSTTRRFLLHRNRASQLIIELQDALADSTSIEGLEEHIASAPRKVTQQPASNAVRTDTEEDIEAVSNHFALGIYGLVGN</sequence>
<name>A0A158F0C0_9BURK</name>
<dbReference type="EMBL" id="FCOK02000002">
    <property type="protein sequence ID" value="SAL12450.1"/>
    <property type="molecule type" value="Genomic_DNA"/>
</dbReference>
<protein>
    <submittedName>
        <fullName evidence="1">Uncharacterized protein</fullName>
    </submittedName>
</protein>
<dbReference type="RefSeq" id="WP_062081506.1">
    <property type="nucleotide sequence ID" value="NZ_FCOK02000002.1"/>
</dbReference>
<gene>
    <name evidence="1" type="ORF">AWB69_00380</name>
</gene>
<proteinExistence type="predicted"/>
<evidence type="ECO:0000313" key="2">
    <source>
        <dbReference type="Proteomes" id="UP000054683"/>
    </source>
</evidence>